<protein>
    <submittedName>
        <fullName evidence="2">Uncharacterized protein</fullName>
    </submittedName>
</protein>
<dbReference type="Proteomes" id="UP001367508">
    <property type="component" value="Unassembled WGS sequence"/>
</dbReference>
<organism evidence="2 3">
    <name type="scientific">Canavalia gladiata</name>
    <name type="common">Sword bean</name>
    <name type="synonym">Dolichos gladiatus</name>
    <dbReference type="NCBI Taxonomy" id="3824"/>
    <lineage>
        <taxon>Eukaryota</taxon>
        <taxon>Viridiplantae</taxon>
        <taxon>Streptophyta</taxon>
        <taxon>Embryophyta</taxon>
        <taxon>Tracheophyta</taxon>
        <taxon>Spermatophyta</taxon>
        <taxon>Magnoliopsida</taxon>
        <taxon>eudicotyledons</taxon>
        <taxon>Gunneridae</taxon>
        <taxon>Pentapetalae</taxon>
        <taxon>rosids</taxon>
        <taxon>fabids</taxon>
        <taxon>Fabales</taxon>
        <taxon>Fabaceae</taxon>
        <taxon>Papilionoideae</taxon>
        <taxon>50 kb inversion clade</taxon>
        <taxon>NPAAA clade</taxon>
        <taxon>indigoferoid/millettioid clade</taxon>
        <taxon>Phaseoleae</taxon>
        <taxon>Canavalia</taxon>
    </lineage>
</organism>
<feature type="compositionally biased region" description="Basic and acidic residues" evidence="1">
    <location>
        <begin position="7"/>
        <end position="20"/>
    </location>
</feature>
<reference evidence="2 3" key="1">
    <citation type="submission" date="2024-01" db="EMBL/GenBank/DDBJ databases">
        <title>The genomes of 5 underutilized Papilionoideae crops provide insights into root nodulation and disease resistanc.</title>
        <authorList>
            <person name="Jiang F."/>
        </authorList>
    </citation>
    <scope>NUCLEOTIDE SEQUENCE [LARGE SCALE GENOMIC DNA]</scope>
    <source>
        <strain evidence="2">LVBAO_FW01</strain>
        <tissue evidence="2">Leaves</tissue>
    </source>
</reference>
<gene>
    <name evidence="2" type="ORF">VNO77_03528</name>
</gene>
<name>A0AAN9N009_CANGL</name>
<evidence type="ECO:0000313" key="2">
    <source>
        <dbReference type="EMBL" id="KAK7361462.1"/>
    </source>
</evidence>
<proteinExistence type="predicted"/>
<dbReference type="AlphaFoldDB" id="A0AAN9N009"/>
<sequence length="128" mass="15410">MKKKKERGYYKKEVRRRPGEGDPITILTYSLTEVESREAFFLFKSRNWHGSVQARQELEDNISMGRGDFHWLHRGIRLITWYFVGMQMFRFHQVVLVCATRTQIWWIMLITIDIYLRIALQEAVAQKN</sequence>
<comment type="caution">
    <text evidence="2">The sequence shown here is derived from an EMBL/GenBank/DDBJ whole genome shotgun (WGS) entry which is preliminary data.</text>
</comment>
<keyword evidence="3" id="KW-1185">Reference proteome</keyword>
<feature type="region of interest" description="Disordered" evidence="1">
    <location>
        <begin position="1"/>
        <end position="20"/>
    </location>
</feature>
<dbReference type="EMBL" id="JAYMYQ010000001">
    <property type="protein sequence ID" value="KAK7361462.1"/>
    <property type="molecule type" value="Genomic_DNA"/>
</dbReference>
<evidence type="ECO:0000256" key="1">
    <source>
        <dbReference type="SAM" id="MobiDB-lite"/>
    </source>
</evidence>
<accession>A0AAN9N009</accession>
<evidence type="ECO:0000313" key="3">
    <source>
        <dbReference type="Proteomes" id="UP001367508"/>
    </source>
</evidence>